<dbReference type="HOGENOM" id="CLU_1324811_0_0_12"/>
<dbReference type="KEGG" id="sgp:SpiGrapes_1610"/>
<organism evidence="1 2">
    <name type="scientific">Sphaerochaeta pleomorpha (strain ATCC BAA-1885 / DSM 22778 / Grapes)</name>
    <dbReference type="NCBI Taxonomy" id="158190"/>
    <lineage>
        <taxon>Bacteria</taxon>
        <taxon>Pseudomonadati</taxon>
        <taxon>Spirochaetota</taxon>
        <taxon>Spirochaetia</taxon>
        <taxon>Spirochaetales</taxon>
        <taxon>Sphaerochaetaceae</taxon>
        <taxon>Sphaerochaeta</taxon>
    </lineage>
</organism>
<evidence type="ECO:0000313" key="2">
    <source>
        <dbReference type="Proteomes" id="UP000005632"/>
    </source>
</evidence>
<gene>
    <name evidence="1" type="ordered locus">SpiGrapes_1610</name>
</gene>
<dbReference type="RefSeq" id="WP_014270265.1">
    <property type="nucleotide sequence ID" value="NC_016633.1"/>
</dbReference>
<protein>
    <submittedName>
        <fullName evidence="1">Uncharacterized protein</fullName>
    </submittedName>
</protein>
<reference evidence="1 2" key="1">
    <citation type="submission" date="2011-11" db="EMBL/GenBank/DDBJ databases">
        <title>Complete sequence of Spirochaeta sp. grapes.</title>
        <authorList>
            <consortium name="US DOE Joint Genome Institute"/>
            <person name="Lucas S."/>
            <person name="Han J."/>
            <person name="Lapidus A."/>
            <person name="Cheng J.-F."/>
            <person name="Goodwin L."/>
            <person name="Pitluck S."/>
            <person name="Peters L."/>
            <person name="Ovchinnikova G."/>
            <person name="Munk A.C."/>
            <person name="Detter J.C."/>
            <person name="Han C."/>
            <person name="Tapia R."/>
            <person name="Land M."/>
            <person name="Hauser L."/>
            <person name="Kyrpides N."/>
            <person name="Ivanova N."/>
            <person name="Pagani I."/>
            <person name="Ritalahtilisa K."/>
            <person name="Loeffler F."/>
            <person name="Woyke T."/>
        </authorList>
    </citation>
    <scope>NUCLEOTIDE SEQUENCE [LARGE SCALE GENOMIC DNA]</scope>
    <source>
        <strain evidence="2">ATCC BAA-1885 / DSM 22778 / Grapes</strain>
    </source>
</reference>
<proteinExistence type="predicted"/>
<dbReference type="EMBL" id="CP003155">
    <property type="protein sequence ID" value="AEV29417.1"/>
    <property type="molecule type" value="Genomic_DNA"/>
</dbReference>
<evidence type="ECO:0000313" key="1">
    <source>
        <dbReference type="EMBL" id="AEV29417.1"/>
    </source>
</evidence>
<dbReference type="SUPFAM" id="SSF56399">
    <property type="entry name" value="ADP-ribosylation"/>
    <property type="match status" value="1"/>
</dbReference>
<dbReference type="Proteomes" id="UP000005632">
    <property type="component" value="Chromosome"/>
</dbReference>
<dbReference type="AlphaFoldDB" id="G8QWB9"/>
<dbReference type="STRING" id="158190.SpiGrapes_1610"/>
<keyword evidence="2" id="KW-1185">Reference proteome</keyword>
<sequence length="184" mass="21177">MYQKQNDLIFGFHGCDEKLRDEIVNNQKKLHRSTNSYDWLGLGMYFWENNPLRALQWAETMQKHPQNGKRKTENGKQKIDKPSVLGAVICPGQCLDFLSSENIKLLSHAYAFLSESSNGQTLPANKGNGLIRDLDCAVIQMLITLQEEQQNKKNLYDSVRGVFLKVRKSIPLQDSENRIIFKYV</sequence>
<dbReference type="eggNOG" id="ENOG5031FT7">
    <property type="taxonomic scope" value="Bacteria"/>
</dbReference>
<accession>G8QWB9</accession>
<name>G8QWB9_SPHPG</name>